<dbReference type="GO" id="GO:0046872">
    <property type="term" value="F:metal ion binding"/>
    <property type="evidence" value="ECO:0007669"/>
    <property type="project" value="UniProtKB-KW"/>
</dbReference>
<accession>A0A1E5Q415</accession>
<evidence type="ECO:0000313" key="6">
    <source>
        <dbReference type="Proteomes" id="UP000095347"/>
    </source>
</evidence>
<keyword evidence="3" id="KW-0378">Hydrolase</keyword>
<proteinExistence type="inferred from homology"/>
<feature type="binding site" evidence="4">
    <location>
        <position position="6"/>
    </location>
    <ligand>
        <name>a divalent metal cation</name>
        <dbReference type="ChEBI" id="CHEBI:60240"/>
        <label>1</label>
    </ligand>
</feature>
<comment type="caution">
    <text evidence="5">The sequence shown here is derived from an EMBL/GenBank/DDBJ whole genome shotgun (WGS) entry which is preliminary data.</text>
</comment>
<dbReference type="GO" id="GO:0005829">
    <property type="term" value="C:cytosol"/>
    <property type="evidence" value="ECO:0007669"/>
    <property type="project" value="TreeGrafter"/>
</dbReference>
<feature type="binding site" evidence="4">
    <location>
        <position position="153"/>
    </location>
    <ligand>
        <name>a divalent metal cation</name>
        <dbReference type="ChEBI" id="CHEBI:60240"/>
        <label>2</label>
    </ligand>
</feature>
<feature type="binding site" evidence="4">
    <location>
        <position position="8"/>
    </location>
    <ligand>
        <name>a divalent metal cation</name>
        <dbReference type="ChEBI" id="CHEBI:60240"/>
        <label>1</label>
    </ligand>
</feature>
<organism evidence="5 6">
    <name type="scientific">Magnetovibrio blakemorei</name>
    <dbReference type="NCBI Taxonomy" id="28181"/>
    <lineage>
        <taxon>Bacteria</taxon>
        <taxon>Pseudomonadati</taxon>
        <taxon>Pseudomonadota</taxon>
        <taxon>Alphaproteobacteria</taxon>
        <taxon>Rhodospirillales</taxon>
        <taxon>Magnetovibrionaceae</taxon>
        <taxon>Magnetovibrio</taxon>
    </lineage>
</organism>
<evidence type="ECO:0000313" key="5">
    <source>
        <dbReference type="EMBL" id="OEJ64666.1"/>
    </source>
</evidence>
<dbReference type="AlphaFoldDB" id="A0A1E5Q415"/>
<protein>
    <submittedName>
        <fullName evidence="5">LuxR family transcriptional regulator</fullName>
    </submittedName>
</protein>
<evidence type="ECO:0000256" key="4">
    <source>
        <dbReference type="PIRSR" id="PIRSR005902-1"/>
    </source>
</evidence>
<dbReference type="EMBL" id="MCGG01000067">
    <property type="protein sequence ID" value="OEJ64666.1"/>
    <property type="molecule type" value="Genomic_DNA"/>
</dbReference>
<dbReference type="Gene3D" id="3.20.20.140">
    <property type="entry name" value="Metal-dependent hydrolases"/>
    <property type="match status" value="1"/>
</dbReference>
<dbReference type="RefSeq" id="WP_069959168.1">
    <property type="nucleotide sequence ID" value="NZ_MCGG01000067.1"/>
</dbReference>
<dbReference type="InterPro" id="IPR018228">
    <property type="entry name" value="DNase_TatD-rel_CS"/>
</dbReference>
<dbReference type="OrthoDB" id="9810005at2"/>
<sequence length="262" mass="29057">MLVDSHCHLDYPEFADLADVVRRAEAAGVGAMLTIGTELSRFPAVLAVAEAQPNIYCTVGVHPHEAGKGEMVQLDELLRLADHPKVVGFGETGLDYFYERSPRAQQQKSFRIHIEAARRLQLPLIVHTRDADDDTMAILKDEMKQGAFPGLIHCFSASAEFATEAVELGFYISISGIVTFNKAQNVRDAIKDVPLERFLVETDAPYLAPIPFRGKPNEPAYTRYTAAKLAEIKGVSEDEIETVTTDNFYRLFTKAPRPAEGF</sequence>
<gene>
    <name evidence="5" type="ORF">BEN30_00815</name>
</gene>
<feature type="binding site" evidence="4">
    <location>
        <position position="91"/>
    </location>
    <ligand>
        <name>a divalent metal cation</name>
        <dbReference type="ChEBI" id="CHEBI:60240"/>
        <label>1</label>
    </ligand>
</feature>
<dbReference type="GO" id="GO:0016788">
    <property type="term" value="F:hydrolase activity, acting on ester bonds"/>
    <property type="evidence" value="ECO:0007669"/>
    <property type="project" value="InterPro"/>
</dbReference>
<dbReference type="InterPro" id="IPR032466">
    <property type="entry name" value="Metal_Hydrolase"/>
</dbReference>
<comment type="similarity">
    <text evidence="1">Belongs to the metallo-dependent hydrolases superfamily. TatD-type hydrolase family.</text>
</comment>
<dbReference type="Proteomes" id="UP000095347">
    <property type="component" value="Unassembled WGS sequence"/>
</dbReference>
<dbReference type="PANTHER" id="PTHR46124">
    <property type="entry name" value="D-AMINOACYL-TRNA DEACYLASE"/>
    <property type="match status" value="1"/>
</dbReference>
<reference evidence="6" key="1">
    <citation type="submission" date="2016-07" db="EMBL/GenBank/DDBJ databases">
        <authorList>
            <person name="Florea S."/>
            <person name="Webb J.S."/>
            <person name="Jaromczyk J."/>
            <person name="Schardl C.L."/>
        </authorList>
    </citation>
    <scope>NUCLEOTIDE SEQUENCE [LARGE SCALE GENOMIC DNA]</scope>
    <source>
        <strain evidence="6">MV-1</strain>
    </source>
</reference>
<dbReference type="PANTHER" id="PTHR46124:SF2">
    <property type="entry name" value="D-AMINOACYL-TRNA DEACYLASE"/>
    <property type="match status" value="1"/>
</dbReference>
<dbReference type="NCBIfam" id="TIGR00010">
    <property type="entry name" value="YchF/TatD family DNA exonuclease"/>
    <property type="match status" value="1"/>
</dbReference>
<evidence type="ECO:0000256" key="2">
    <source>
        <dbReference type="ARBA" id="ARBA00022723"/>
    </source>
</evidence>
<keyword evidence="2 4" id="KW-0479">Metal-binding</keyword>
<feature type="binding site" evidence="4">
    <location>
        <position position="127"/>
    </location>
    <ligand>
        <name>a divalent metal cation</name>
        <dbReference type="ChEBI" id="CHEBI:60240"/>
        <label>2</label>
    </ligand>
</feature>
<dbReference type="InterPro" id="IPR001130">
    <property type="entry name" value="TatD-like"/>
</dbReference>
<name>A0A1E5Q415_9PROT</name>
<dbReference type="SUPFAM" id="SSF51556">
    <property type="entry name" value="Metallo-dependent hydrolases"/>
    <property type="match status" value="1"/>
</dbReference>
<dbReference type="GO" id="GO:0004536">
    <property type="term" value="F:DNA nuclease activity"/>
    <property type="evidence" value="ECO:0007669"/>
    <property type="project" value="InterPro"/>
</dbReference>
<keyword evidence="6" id="KW-1185">Reference proteome</keyword>
<dbReference type="STRING" id="28181.BEN30_00815"/>
<dbReference type="PIRSF" id="PIRSF005902">
    <property type="entry name" value="DNase_TatD"/>
    <property type="match status" value="1"/>
</dbReference>
<dbReference type="FunFam" id="3.20.20.140:FF:000005">
    <property type="entry name" value="TatD family hydrolase"/>
    <property type="match status" value="1"/>
</dbReference>
<feature type="binding site" evidence="4">
    <location>
        <position position="203"/>
    </location>
    <ligand>
        <name>a divalent metal cation</name>
        <dbReference type="ChEBI" id="CHEBI:60240"/>
        <label>1</label>
    </ligand>
</feature>
<dbReference type="PROSITE" id="PS01090">
    <property type="entry name" value="TATD_2"/>
    <property type="match status" value="1"/>
</dbReference>
<dbReference type="PROSITE" id="PS01137">
    <property type="entry name" value="TATD_1"/>
    <property type="match status" value="1"/>
</dbReference>
<dbReference type="Pfam" id="PF01026">
    <property type="entry name" value="TatD_DNase"/>
    <property type="match status" value="1"/>
</dbReference>
<dbReference type="CDD" id="cd01310">
    <property type="entry name" value="TatD_DNAse"/>
    <property type="match status" value="1"/>
</dbReference>
<evidence type="ECO:0000256" key="3">
    <source>
        <dbReference type="ARBA" id="ARBA00022801"/>
    </source>
</evidence>
<dbReference type="InterPro" id="IPR015991">
    <property type="entry name" value="TatD/YcfH-like"/>
</dbReference>
<evidence type="ECO:0000256" key="1">
    <source>
        <dbReference type="ARBA" id="ARBA00009275"/>
    </source>
</evidence>